<evidence type="ECO:0000313" key="2">
    <source>
        <dbReference type="EMBL" id="CAI5715554.1"/>
    </source>
</evidence>
<sequence length="141" mass="15210">MSLLLVVFILACCDSHATTNSDGIVPVKKQETGFTTSGNVNRYLRGSKTIGNKAEEVEERGSPIASITELETLLKKVVSPERFNTIMGKNPELENVKVVTVKKEYTKLDGWKAIAKGQVKPVAIIAAISLAGGYLAYLVKG</sequence>
<feature type="signal peptide" evidence="1">
    <location>
        <begin position="1"/>
        <end position="17"/>
    </location>
</feature>
<dbReference type="EMBL" id="CANTFM010000225">
    <property type="protein sequence ID" value="CAI5715554.1"/>
    <property type="molecule type" value="Genomic_DNA"/>
</dbReference>
<reference evidence="2" key="1">
    <citation type="submission" date="2022-12" db="EMBL/GenBank/DDBJ databases">
        <authorList>
            <person name="Webb A."/>
        </authorList>
    </citation>
    <scope>NUCLEOTIDE SEQUENCE</scope>
    <source>
        <strain evidence="2">Pd1</strain>
    </source>
</reference>
<proteinExistence type="predicted"/>
<gene>
    <name evidence="2" type="ORF">PDE001_LOCUS1344</name>
</gene>
<keyword evidence="1" id="KW-0732">Signal</keyword>
<evidence type="ECO:0008006" key="4">
    <source>
        <dbReference type="Google" id="ProtNLM"/>
    </source>
</evidence>
<dbReference type="Proteomes" id="UP001162029">
    <property type="component" value="Unassembled WGS sequence"/>
</dbReference>
<keyword evidence="3" id="KW-1185">Reference proteome</keyword>
<comment type="caution">
    <text evidence="2">The sequence shown here is derived from an EMBL/GenBank/DDBJ whole genome shotgun (WGS) entry which is preliminary data.</text>
</comment>
<name>A0AAV0T628_9STRA</name>
<evidence type="ECO:0000313" key="3">
    <source>
        <dbReference type="Proteomes" id="UP001162029"/>
    </source>
</evidence>
<protein>
    <recommendedName>
        <fullName evidence="4">RxLR effector protein</fullName>
    </recommendedName>
</protein>
<accession>A0AAV0T628</accession>
<feature type="chain" id="PRO_5043852473" description="RxLR effector protein" evidence="1">
    <location>
        <begin position="18"/>
        <end position="141"/>
    </location>
</feature>
<organism evidence="2 3">
    <name type="scientific">Peronospora destructor</name>
    <dbReference type="NCBI Taxonomy" id="86335"/>
    <lineage>
        <taxon>Eukaryota</taxon>
        <taxon>Sar</taxon>
        <taxon>Stramenopiles</taxon>
        <taxon>Oomycota</taxon>
        <taxon>Peronosporomycetes</taxon>
        <taxon>Peronosporales</taxon>
        <taxon>Peronosporaceae</taxon>
        <taxon>Peronospora</taxon>
    </lineage>
</organism>
<evidence type="ECO:0000256" key="1">
    <source>
        <dbReference type="SAM" id="SignalP"/>
    </source>
</evidence>
<dbReference type="AlphaFoldDB" id="A0AAV0T628"/>